<protein>
    <submittedName>
        <fullName evidence="2">Carboxypeptidase S</fullName>
    </submittedName>
</protein>
<reference evidence="2" key="1">
    <citation type="journal article" date="2014" name="PLoS ONE">
        <title>Transcriptome-Based Identification of ABC Transporters in the Western Tarnished Plant Bug Lygus hesperus.</title>
        <authorList>
            <person name="Hull J.J."/>
            <person name="Chaney K."/>
            <person name="Geib S.M."/>
            <person name="Fabrick J.A."/>
            <person name="Brent C.S."/>
            <person name="Walsh D."/>
            <person name="Lavine L.C."/>
        </authorList>
    </citation>
    <scope>NUCLEOTIDE SEQUENCE</scope>
</reference>
<dbReference type="AlphaFoldDB" id="A0A0A9YYG0"/>
<evidence type="ECO:0000256" key="1">
    <source>
        <dbReference type="SAM" id="Phobius"/>
    </source>
</evidence>
<keyword evidence="1" id="KW-0472">Membrane</keyword>
<sequence length="154" mass="17289">RTADIPLMLDTIHLIGILSGIMLSLVLMTTCAAVAIKFRRRKEHKGIDNFHDTKHDSIRRSTESLENNPDIIPNASEFQDSTIKRGNNQTKQVVMLEQNPSEAKVCHQRGEVSYVSVGIGTTCCDYLEVIPPPLMQPIIFDQVDGRGHQFVHHT</sequence>
<reference evidence="2" key="2">
    <citation type="submission" date="2014-07" db="EMBL/GenBank/DDBJ databases">
        <authorList>
            <person name="Hull J."/>
        </authorList>
    </citation>
    <scope>NUCLEOTIDE SEQUENCE</scope>
</reference>
<proteinExistence type="predicted"/>
<keyword evidence="1" id="KW-0812">Transmembrane</keyword>
<feature type="non-terminal residue" evidence="2">
    <location>
        <position position="1"/>
    </location>
</feature>
<keyword evidence="1" id="KW-1133">Transmembrane helix</keyword>
<gene>
    <name evidence="2" type="primary">CPS1</name>
    <name evidence="2" type="ORF">CM83_104758</name>
</gene>
<dbReference type="GO" id="GO:0004180">
    <property type="term" value="F:carboxypeptidase activity"/>
    <property type="evidence" value="ECO:0007669"/>
    <property type="project" value="UniProtKB-KW"/>
</dbReference>
<dbReference type="EMBL" id="GBHO01006953">
    <property type="protein sequence ID" value="JAG36651.1"/>
    <property type="molecule type" value="Transcribed_RNA"/>
</dbReference>
<keyword evidence="2" id="KW-0645">Protease</keyword>
<evidence type="ECO:0000313" key="2">
    <source>
        <dbReference type="EMBL" id="JAG36651.1"/>
    </source>
</evidence>
<feature type="non-terminal residue" evidence="2">
    <location>
        <position position="154"/>
    </location>
</feature>
<keyword evidence="2" id="KW-0121">Carboxypeptidase</keyword>
<organism evidence="2">
    <name type="scientific">Lygus hesperus</name>
    <name type="common">Western plant bug</name>
    <dbReference type="NCBI Taxonomy" id="30085"/>
    <lineage>
        <taxon>Eukaryota</taxon>
        <taxon>Metazoa</taxon>
        <taxon>Ecdysozoa</taxon>
        <taxon>Arthropoda</taxon>
        <taxon>Hexapoda</taxon>
        <taxon>Insecta</taxon>
        <taxon>Pterygota</taxon>
        <taxon>Neoptera</taxon>
        <taxon>Paraneoptera</taxon>
        <taxon>Hemiptera</taxon>
        <taxon>Heteroptera</taxon>
        <taxon>Panheteroptera</taxon>
        <taxon>Cimicomorpha</taxon>
        <taxon>Miridae</taxon>
        <taxon>Mirini</taxon>
        <taxon>Lygus</taxon>
    </lineage>
</organism>
<keyword evidence="2" id="KW-0378">Hydrolase</keyword>
<accession>A0A0A9YYG0</accession>
<name>A0A0A9YYG0_LYGHE</name>
<feature type="transmembrane region" description="Helical" evidence="1">
    <location>
        <begin position="12"/>
        <end position="36"/>
    </location>
</feature>